<comment type="caution">
    <text evidence="15">The sequence shown here is derived from an EMBL/GenBank/DDBJ whole genome shotgun (WGS) entry which is preliminary data.</text>
</comment>
<keyword evidence="7 12" id="KW-0812">Transmembrane</keyword>
<feature type="domain" description="Glycosyl transferase family 1" evidence="13">
    <location>
        <begin position="300"/>
        <end position="468"/>
    </location>
</feature>
<feature type="transmembrane region" description="Helical" evidence="12">
    <location>
        <begin position="7"/>
        <end position="25"/>
    </location>
</feature>
<gene>
    <name evidence="15" type="ORF">RB653_005319</name>
</gene>
<evidence type="ECO:0000256" key="3">
    <source>
        <dbReference type="ARBA" id="ARBA00012645"/>
    </source>
</evidence>
<comment type="catalytic activity">
    <reaction evidence="11 12">
        <text>an alpha-D-Man-(1-&gt;3)-[alpha-D-Man-(1-&gt;6)]-beta-D-Man-(1-&gt;4)-beta-D-GlcNAc-(1-&gt;4)-alpha-D-GlcNAc-diphospho-di-trans,poly-cis-dolichol + 2 GDP-alpha-D-mannose = an alpha-D-Man-(1-&gt;2)-alpha-D-Man-(1-&gt;2)-alpha-D-Man-(1-&gt;3)-[alpha-D-Man-(1-&gt;6)]-beta-D-Man-(1-&gt;4)-beta-D-GlcNAc-(1-&gt;4)-alpha-D-GlcNAc-diphospho-di-trans,poly-cis-dolichol + 2 GDP + 2 H(+)</text>
        <dbReference type="Rhea" id="RHEA:29523"/>
        <dbReference type="Rhea" id="RHEA-COMP:19515"/>
        <dbReference type="Rhea" id="RHEA-COMP:19516"/>
        <dbReference type="ChEBI" id="CHEBI:15378"/>
        <dbReference type="ChEBI" id="CHEBI:57527"/>
        <dbReference type="ChEBI" id="CHEBI:58189"/>
        <dbReference type="ChEBI" id="CHEBI:132511"/>
        <dbReference type="ChEBI" id="CHEBI:132515"/>
        <dbReference type="EC" id="2.4.1.131"/>
    </reaction>
    <physiologicalReaction direction="left-to-right" evidence="11 12">
        <dbReference type="Rhea" id="RHEA:29524"/>
    </physiologicalReaction>
</comment>
<feature type="transmembrane region" description="Helical" evidence="12">
    <location>
        <begin position="143"/>
        <end position="163"/>
    </location>
</feature>
<dbReference type="Proteomes" id="UP001344447">
    <property type="component" value="Unassembled WGS sequence"/>
</dbReference>
<dbReference type="Pfam" id="PF15924">
    <property type="entry name" value="ALG11_N"/>
    <property type="match status" value="1"/>
</dbReference>
<evidence type="ECO:0000256" key="5">
    <source>
        <dbReference type="ARBA" id="ARBA00022676"/>
    </source>
</evidence>
<evidence type="ECO:0000256" key="4">
    <source>
        <dbReference type="ARBA" id="ARBA00022018"/>
    </source>
</evidence>
<dbReference type="CDD" id="cd03806">
    <property type="entry name" value="GT4_ALG11-like"/>
    <property type="match status" value="1"/>
</dbReference>
<evidence type="ECO:0000256" key="1">
    <source>
        <dbReference type="ARBA" id="ARBA00004389"/>
    </source>
</evidence>
<evidence type="ECO:0000256" key="6">
    <source>
        <dbReference type="ARBA" id="ARBA00022679"/>
    </source>
</evidence>
<comment type="subcellular location">
    <subcellularLocation>
        <location evidence="1">Endoplasmic reticulum membrane</location>
        <topology evidence="1">Single-pass membrane protein</topology>
    </subcellularLocation>
</comment>
<evidence type="ECO:0000259" key="14">
    <source>
        <dbReference type="Pfam" id="PF15924"/>
    </source>
</evidence>
<name>A0AAN7U9A0_9MYCE</name>
<evidence type="ECO:0000256" key="10">
    <source>
        <dbReference type="ARBA" id="ARBA00023136"/>
    </source>
</evidence>
<keyword evidence="16" id="KW-1185">Reference proteome</keyword>
<dbReference type="InterPro" id="IPR038013">
    <property type="entry name" value="ALG11"/>
</dbReference>
<dbReference type="FunFam" id="3.40.50.2000:FF:000744">
    <property type="entry name" value="GDP-Man:Man(3)GlcNAc(2)-PP-Dol alpha-1,2-mannosyltransferase"/>
    <property type="match status" value="1"/>
</dbReference>
<feature type="domain" description="ALG11 mannosyltransferase N-terminal" evidence="14">
    <location>
        <begin position="63"/>
        <end position="268"/>
    </location>
</feature>
<dbReference type="GO" id="GO:0004377">
    <property type="term" value="F:GDP-Man:Man(3)GlcNAc(2)-PP-Dol alpha-1,2-mannosyltransferase activity"/>
    <property type="evidence" value="ECO:0007669"/>
    <property type="project" value="UniProtKB-UniRule"/>
</dbReference>
<dbReference type="GO" id="GO:0006487">
    <property type="term" value="P:protein N-linked glycosylation"/>
    <property type="evidence" value="ECO:0007669"/>
    <property type="project" value="TreeGrafter"/>
</dbReference>
<organism evidence="15 16">
    <name type="scientific">Dictyostelium firmibasis</name>
    <dbReference type="NCBI Taxonomy" id="79012"/>
    <lineage>
        <taxon>Eukaryota</taxon>
        <taxon>Amoebozoa</taxon>
        <taxon>Evosea</taxon>
        <taxon>Eumycetozoa</taxon>
        <taxon>Dictyostelia</taxon>
        <taxon>Dictyosteliales</taxon>
        <taxon>Dictyosteliaceae</taxon>
        <taxon>Dictyostelium</taxon>
    </lineage>
</organism>
<feature type="transmembrane region" description="Helical" evidence="12">
    <location>
        <begin position="31"/>
        <end position="49"/>
    </location>
</feature>
<evidence type="ECO:0000256" key="11">
    <source>
        <dbReference type="ARBA" id="ARBA00045065"/>
    </source>
</evidence>
<evidence type="ECO:0000256" key="12">
    <source>
        <dbReference type="RuleBase" id="RU367051"/>
    </source>
</evidence>
<keyword evidence="5 12" id="KW-0328">Glycosyltransferase</keyword>
<evidence type="ECO:0000256" key="7">
    <source>
        <dbReference type="ARBA" id="ARBA00022692"/>
    </source>
</evidence>
<comment type="similarity">
    <text evidence="12">Belongs to the glycosyltransferase group 1 family. Glycosyltransferase 4 subfamily.</text>
</comment>
<evidence type="ECO:0000256" key="9">
    <source>
        <dbReference type="ARBA" id="ARBA00022989"/>
    </source>
</evidence>
<keyword evidence="8 12" id="KW-0256">Endoplasmic reticulum</keyword>
<dbReference type="Pfam" id="PF00534">
    <property type="entry name" value="Glycos_transf_1"/>
    <property type="match status" value="1"/>
</dbReference>
<dbReference type="Gene3D" id="3.40.50.2000">
    <property type="entry name" value="Glycogen Phosphorylase B"/>
    <property type="match status" value="1"/>
</dbReference>
<dbReference type="PANTHER" id="PTHR45919:SF1">
    <property type="entry name" value="GDP-MAN:MAN(3)GLCNAC(2)-PP-DOL ALPHA-1,2-MANNOSYLTRANSFERASE"/>
    <property type="match status" value="1"/>
</dbReference>
<proteinExistence type="inferred from homology"/>
<accession>A0AAN7U9A0</accession>
<dbReference type="InterPro" id="IPR031814">
    <property type="entry name" value="ALG11_N"/>
</dbReference>
<dbReference type="GO" id="GO:0005789">
    <property type="term" value="C:endoplasmic reticulum membrane"/>
    <property type="evidence" value="ECO:0007669"/>
    <property type="project" value="UniProtKB-SubCell"/>
</dbReference>
<keyword evidence="10 12" id="KW-0472">Membrane</keyword>
<keyword evidence="6 12" id="KW-0808">Transferase</keyword>
<comment type="function">
    <text evidence="12">GDP-Man:Man(3)GlcNAc(2)-PP-Dol alpha-1,2-mannosyltransferase that operates in the biosynthetic pathway of dolichol-linked oligosaccharides, the glycan precursors employed in protein asparagine (N)-glycosylation. The assembly of dolichol-linked oligosaccharides begins on the cytosolic side of the endoplasmic reticulum membrane and finishes in its lumen. The sequential addition of sugars to dolichol pyrophosphate produces dolichol-linked oligosaccharides containing fourteen sugars, including two GlcNAcs, nine mannoses and three glucoses. Once assembled, the oligosaccharide is transferred from the lipid to nascent proteins by oligosaccharyltransferases. Catalyzes, on the cytoplasmic face of the endoplasmic reticulum, the addition of the fourth and fifth mannose residues to the dolichol-linked oligosaccharide chain, to produce Man(5)GlcNAc(2)-PP-dolichol core oligosaccharide.</text>
</comment>
<dbReference type="PANTHER" id="PTHR45919">
    <property type="entry name" value="GDP-MAN:MAN(3)GLCNAC(2)-PP-DOL ALPHA-1,2-MANNOSYLTRANSFERASE"/>
    <property type="match status" value="1"/>
</dbReference>
<feature type="transmembrane region" description="Helical" evidence="12">
    <location>
        <begin position="175"/>
        <end position="198"/>
    </location>
</feature>
<evidence type="ECO:0000256" key="8">
    <source>
        <dbReference type="ARBA" id="ARBA00022824"/>
    </source>
</evidence>
<dbReference type="SUPFAM" id="SSF53756">
    <property type="entry name" value="UDP-Glycosyltransferase/glycogen phosphorylase"/>
    <property type="match status" value="1"/>
</dbReference>
<keyword evidence="9 12" id="KW-1133">Transmembrane helix</keyword>
<dbReference type="EC" id="2.4.1.131" evidence="3 12"/>
<dbReference type="EMBL" id="JAVFKY010000001">
    <property type="protein sequence ID" value="KAK5583721.1"/>
    <property type="molecule type" value="Genomic_DNA"/>
</dbReference>
<dbReference type="AlphaFoldDB" id="A0AAN7U9A0"/>
<reference evidence="15 16" key="1">
    <citation type="submission" date="2023-11" db="EMBL/GenBank/DDBJ databases">
        <title>Dfirmibasis_genome.</title>
        <authorList>
            <person name="Edelbroek B."/>
            <person name="Kjellin J."/>
            <person name="Jerlstrom-Hultqvist J."/>
            <person name="Soderbom F."/>
        </authorList>
    </citation>
    <scope>NUCLEOTIDE SEQUENCE [LARGE SCALE GENOMIC DNA]</scope>
    <source>
        <strain evidence="15 16">TNS-C-14</strain>
    </source>
</reference>
<evidence type="ECO:0000259" key="13">
    <source>
        <dbReference type="Pfam" id="PF00534"/>
    </source>
</evidence>
<evidence type="ECO:0000256" key="2">
    <source>
        <dbReference type="ARBA" id="ARBA00004922"/>
    </source>
</evidence>
<dbReference type="InterPro" id="IPR001296">
    <property type="entry name" value="Glyco_trans_1"/>
</dbReference>
<sequence length="503" mass="57068">MDELIMIVLVLFTVVLLITVSMTLAALISTIVVLVIPLVVCTIALLIALRIKYGGKKDPSEVSIGFFHPYCTAGGGGERVLWCAIKSIQEDHPYVRCVVYTGDKENDDEIINKVKKTFDIELGRDNLEFIRLTKRKWVEASTYPRFTLIGQSLGSMILGWEALTKFVPTIFLDTMGYAFTFPIFSLIGGSTVACYVHYPTISSDMISSVKSSSQSFNNDISISSNKFKTFSKLIYYNIFSKIYQLVGSFSKLVMVNGTWTGNHIRDIWKKQFGYDLFVVYPPVDVEGRKQLKLGWMDGTRKNMILSIAQFRPEKNHQLQLRTLAHLLEKYPSHCKQPLNTKLVLVGGVRDQGDRDRVEELRNLSKELNIEDHVEFQIGISSDQLNQLLSEASVGIHTMYNEHFGIGVVELMAAGVIPVANNSAGPKEDIVRHEDTGFLASTVQEYAEYIHEILAYREKYTEMQKKARDSTDRFSESNFSNQFLKYIKPLINQSIRNNDSKKRN</sequence>
<comment type="pathway">
    <text evidence="2 12">Protein modification; protein glycosylation.</text>
</comment>
<evidence type="ECO:0000313" key="16">
    <source>
        <dbReference type="Proteomes" id="UP001344447"/>
    </source>
</evidence>
<protein>
    <recommendedName>
        <fullName evidence="4 12">GDP-Man:Man(3)GlcNAc(2)-PP-Dol alpha-1,2-mannosyltransferase</fullName>
        <ecNumber evidence="3 12">2.4.1.131</ecNumber>
    </recommendedName>
</protein>
<evidence type="ECO:0000313" key="15">
    <source>
        <dbReference type="EMBL" id="KAK5583721.1"/>
    </source>
</evidence>